<dbReference type="Pfam" id="PF12796">
    <property type="entry name" value="Ank_2"/>
    <property type="match status" value="2"/>
</dbReference>
<protein>
    <submittedName>
        <fullName evidence="4">Ankyrin repeat protein</fullName>
    </submittedName>
</protein>
<dbReference type="InterPro" id="IPR002110">
    <property type="entry name" value="Ankyrin_rpt"/>
</dbReference>
<proteinExistence type="predicted"/>
<evidence type="ECO:0000256" key="3">
    <source>
        <dbReference type="PROSITE-ProRule" id="PRU00023"/>
    </source>
</evidence>
<keyword evidence="2 3" id="KW-0040">ANK repeat</keyword>
<dbReference type="PANTHER" id="PTHR24198:SF165">
    <property type="entry name" value="ANKYRIN REPEAT-CONTAINING PROTEIN-RELATED"/>
    <property type="match status" value="1"/>
</dbReference>
<feature type="repeat" description="ANK" evidence="3">
    <location>
        <begin position="766"/>
        <end position="798"/>
    </location>
</feature>
<evidence type="ECO:0000313" key="4">
    <source>
        <dbReference type="EMBL" id="EHK49439.1"/>
    </source>
</evidence>
<feature type="repeat" description="ANK" evidence="3">
    <location>
        <begin position="42"/>
        <end position="74"/>
    </location>
</feature>
<dbReference type="EMBL" id="ABDG02000016">
    <property type="protein sequence ID" value="EHK49439.1"/>
    <property type="molecule type" value="Genomic_DNA"/>
</dbReference>
<sequence length="1041" mass="116079">MAEEDSRPVQSNIFEAIVSADIPSLRQSLASKEVDLEARDPVGRTALHLAIIAASAEICQHLIDNGASLDAWTAQGEAVVHLAAKRGDVDVLHAVMKPLEAKKLATQGNVTADDKTKDRTVHVDCLTQKHRISPLYIAVALAHPEVVEVLLDTYHADVNIIVGKEDIQKGTRTADVLEAALQHPRDTCRSLLKILIQRGASLLSPSTGTVSKTVLLLILQRDEDVLDIFAELDSEAFAHAIGKYTWGESMRFQNALTSAIESRLEDTAFKLLSYGAPPKIEFDSSLDAHKKGSFYNFGKTALEAAEEDFWQPILCAAHFEMPRMVTELLNRGVDPNSRFTDHQARSLIWSRDSRSVLDLVSVKLAELRGWHKEDETVPQELVGTPEETNQRDGKENAVMQMIKLYEEAEAKLVSLGAKVTDGLNVEAAVEPRPHKRVQLHAPSPKAPAEVLPPSHISTDEIDVNKLETEEDGQTLLLAACRNNDVALVKALTLGRWGIDLKFPPISISECTGYSKGPYHAAVESRNYDLARTIVQISAVQQADFVDNDANDLSSALADDQHSIESIKGVSAQVKSTKSARAIVRDSGAINFAEHKKDEEMFQFAAEMHYSFGLDEDDVKNSPRSVYHMMEWGDWPASVIERVKATGAPFQHTMVQGKLKGRKQVDRIRHLSPLLRAAWSGNITMVRSFLDKSKLMAAYKHFAAHNDFSTNKLGPEQARADFMSAVKEWVNKEENLVLHCAILSGKPELVRLVLSARPELLEVKSIDGWTPLLTAALCQQVESIRILLEAKANPFATDTFGRNMLHLFLVSPTGNYPYELGKLSSFFRLVEKPVLEKLQEERCIESPGGLTPLARWVSSTVKYAPSAVSIDLLEASTTKPMEMWDGRGFTPLHTVSIFSREHLIRPFIEKAPHVLFYEDIAGKTSHDIIIENQLHGYLEYLMPSYTQSARFPSNKLLHWPLFAFGTDYKGSLQEKQPYRVWEICRDIVQSMKPGLHHRKLLTDADRMEISQLSKDKQMSKKPKGGPRDVMTLAVFKPGYLCW</sequence>
<dbReference type="InterPro" id="IPR036770">
    <property type="entry name" value="Ankyrin_rpt-contain_sf"/>
</dbReference>
<name>G9NI21_HYPAI</name>
<accession>G9NI21</accession>
<dbReference type="KEGG" id="tatv:25783048"/>
<dbReference type="PROSITE" id="PS50297">
    <property type="entry name" value="ANK_REP_REGION"/>
    <property type="match status" value="1"/>
</dbReference>
<evidence type="ECO:0000313" key="5">
    <source>
        <dbReference type="Proteomes" id="UP000005426"/>
    </source>
</evidence>
<dbReference type="OMA" id="QSIDGWT"/>
<evidence type="ECO:0000256" key="1">
    <source>
        <dbReference type="ARBA" id="ARBA00022737"/>
    </source>
</evidence>
<dbReference type="Proteomes" id="UP000005426">
    <property type="component" value="Unassembled WGS sequence"/>
</dbReference>
<comment type="caution">
    <text evidence="4">The sequence shown here is derived from an EMBL/GenBank/DDBJ whole genome shotgun (WGS) entry which is preliminary data.</text>
</comment>
<dbReference type="AlphaFoldDB" id="G9NI21"/>
<gene>
    <name evidence="4" type="ORF">TRIATDRAFT_315004</name>
</gene>
<dbReference type="Pfam" id="PF13606">
    <property type="entry name" value="Ank_3"/>
    <property type="match status" value="1"/>
</dbReference>
<organism evidence="4 5">
    <name type="scientific">Hypocrea atroviridis (strain ATCC 20476 / IMI 206040)</name>
    <name type="common">Trichoderma atroviride</name>
    <dbReference type="NCBI Taxonomy" id="452589"/>
    <lineage>
        <taxon>Eukaryota</taxon>
        <taxon>Fungi</taxon>
        <taxon>Dikarya</taxon>
        <taxon>Ascomycota</taxon>
        <taxon>Pezizomycotina</taxon>
        <taxon>Sordariomycetes</taxon>
        <taxon>Hypocreomycetidae</taxon>
        <taxon>Hypocreales</taxon>
        <taxon>Hypocreaceae</taxon>
        <taxon>Trichoderma</taxon>
    </lineage>
</organism>
<dbReference type="HOGENOM" id="CLU_007166_0_0_1"/>
<dbReference type="SUPFAM" id="SSF48403">
    <property type="entry name" value="Ankyrin repeat"/>
    <property type="match status" value="2"/>
</dbReference>
<dbReference type="PROSITE" id="PS50088">
    <property type="entry name" value="ANK_REPEAT"/>
    <property type="match status" value="2"/>
</dbReference>
<dbReference type="eggNOG" id="KOG4177">
    <property type="taxonomic scope" value="Eukaryota"/>
</dbReference>
<dbReference type="OrthoDB" id="539213at2759"/>
<keyword evidence="5" id="KW-1185">Reference proteome</keyword>
<reference evidence="4 5" key="1">
    <citation type="journal article" date="2011" name="Genome Biol.">
        <title>Comparative genome sequence analysis underscores mycoparasitism as the ancestral life style of Trichoderma.</title>
        <authorList>
            <person name="Kubicek C.P."/>
            <person name="Herrera-Estrella A."/>
            <person name="Seidl-Seiboth V."/>
            <person name="Martinez D.A."/>
            <person name="Druzhinina I.S."/>
            <person name="Thon M."/>
            <person name="Zeilinger S."/>
            <person name="Casas-Flores S."/>
            <person name="Horwitz B.A."/>
            <person name="Mukherjee P.K."/>
            <person name="Mukherjee M."/>
            <person name="Kredics L."/>
            <person name="Alcaraz L.D."/>
            <person name="Aerts A."/>
            <person name="Antal Z."/>
            <person name="Atanasova L."/>
            <person name="Cervantes-Badillo M.G."/>
            <person name="Challacombe J."/>
            <person name="Chertkov O."/>
            <person name="McCluskey K."/>
            <person name="Coulpier F."/>
            <person name="Deshpande N."/>
            <person name="von Doehren H."/>
            <person name="Ebbole D.J."/>
            <person name="Esquivel-Naranjo E.U."/>
            <person name="Fekete E."/>
            <person name="Flipphi M."/>
            <person name="Glaser F."/>
            <person name="Gomez-Rodriguez E.Y."/>
            <person name="Gruber S."/>
            <person name="Han C."/>
            <person name="Henrissat B."/>
            <person name="Hermosa R."/>
            <person name="Hernandez-Onate M."/>
            <person name="Karaffa L."/>
            <person name="Kosti I."/>
            <person name="Le Crom S."/>
            <person name="Lindquist E."/>
            <person name="Lucas S."/>
            <person name="Luebeck M."/>
            <person name="Luebeck P.S."/>
            <person name="Margeot A."/>
            <person name="Metz B."/>
            <person name="Misra M."/>
            <person name="Nevalainen H."/>
            <person name="Omann M."/>
            <person name="Packer N."/>
            <person name="Perrone G."/>
            <person name="Uresti-Rivera E.E."/>
            <person name="Salamov A."/>
            <person name="Schmoll M."/>
            <person name="Seiboth B."/>
            <person name="Shapiro H."/>
            <person name="Sukno S."/>
            <person name="Tamayo-Ramos J.A."/>
            <person name="Tisch D."/>
            <person name="Wiest A."/>
            <person name="Wilkinson H.H."/>
            <person name="Zhang M."/>
            <person name="Coutinho P.M."/>
            <person name="Kenerley C.M."/>
            <person name="Monte E."/>
            <person name="Baker S.E."/>
            <person name="Grigoriev I.V."/>
        </authorList>
    </citation>
    <scope>NUCLEOTIDE SEQUENCE [LARGE SCALE GENOMIC DNA]</scope>
    <source>
        <strain evidence="5">ATCC 20476 / IMI 206040</strain>
    </source>
</reference>
<dbReference type="Gene3D" id="1.25.40.20">
    <property type="entry name" value="Ankyrin repeat-containing domain"/>
    <property type="match status" value="3"/>
</dbReference>
<evidence type="ECO:0000256" key="2">
    <source>
        <dbReference type="ARBA" id="ARBA00023043"/>
    </source>
</evidence>
<dbReference type="GeneID" id="25783048"/>
<dbReference type="SMART" id="SM00248">
    <property type="entry name" value="ANK"/>
    <property type="match status" value="11"/>
</dbReference>
<dbReference type="PANTHER" id="PTHR24198">
    <property type="entry name" value="ANKYRIN REPEAT AND PROTEIN KINASE DOMAIN-CONTAINING PROTEIN"/>
    <property type="match status" value="1"/>
</dbReference>
<keyword evidence="1" id="KW-0677">Repeat</keyword>